<comment type="caution">
    <text evidence="1">The sequence shown here is derived from an EMBL/GenBank/DDBJ whole genome shotgun (WGS) entry which is preliminary data.</text>
</comment>
<dbReference type="Proteomes" id="UP000712600">
    <property type="component" value="Unassembled WGS sequence"/>
</dbReference>
<organism evidence="1 2">
    <name type="scientific">Brassica cretica</name>
    <name type="common">Mustard</name>
    <dbReference type="NCBI Taxonomy" id="69181"/>
    <lineage>
        <taxon>Eukaryota</taxon>
        <taxon>Viridiplantae</taxon>
        <taxon>Streptophyta</taxon>
        <taxon>Embryophyta</taxon>
        <taxon>Tracheophyta</taxon>
        <taxon>Spermatophyta</taxon>
        <taxon>Magnoliopsida</taxon>
        <taxon>eudicotyledons</taxon>
        <taxon>Gunneridae</taxon>
        <taxon>Pentapetalae</taxon>
        <taxon>rosids</taxon>
        <taxon>malvids</taxon>
        <taxon>Brassicales</taxon>
        <taxon>Brassicaceae</taxon>
        <taxon>Brassiceae</taxon>
        <taxon>Brassica</taxon>
    </lineage>
</organism>
<dbReference type="AlphaFoldDB" id="A0A8S9NHV2"/>
<accession>A0A8S9NHV2</accession>
<gene>
    <name evidence="1" type="ORF">F2Q69_00042593</name>
</gene>
<protein>
    <submittedName>
        <fullName evidence="1">Uncharacterized protein</fullName>
    </submittedName>
</protein>
<proteinExistence type="predicted"/>
<dbReference type="EMBL" id="QGKX02001621">
    <property type="protein sequence ID" value="KAF3500593.1"/>
    <property type="molecule type" value="Genomic_DNA"/>
</dbReference>
<sequence>MGLLDKVGKRVRIAEDGFGVKATISQRTRVQGNSLFAGSRTLRETGSWPMDEWLHDGVVTGSDPNVLWAVLR</sequence>
<evidence type="ECO:0000313" key="1">
    <source>
        <dbReference type="EMBL" id="KAF3500593.1"/>
    </source>
</evidence>
<evidence type="ECO:0000313" key="2">
    <source>
        <dbReference type="Proteomes" id="UP000712600"/>
    </source>
</evidence>
<reference evidence="1" key="1">
    <citation type="submission" date="2019-12" db="EMBL/GenBank/DDBJ databases">
        <title>Genome sequencing and annotation of Brassica cretica.</title>
        <authorList>
            <person name="Studholme D.J."/>
            <person name="Sarris P."/>
        </authorList>
    </citation>
    <scope>NUCLEOTIDE SEQUENCE</scope>
    <source>
        <strain evidence="1">PFS-109/04</strain>
        <tissue evidence="1">Leaf</tissue>
    </source>
</reference>
<name>A0A8S9NHV2_BRACR</name>